<evidence type="ECO:0000256" key="1">
    <source>
        <dbReference type="SAM" id="MobiDB-lite"/>
    </source>
</evidence>
<protein>
    <submittedName>
        <fullName evidence="2">Uncharacterized protein</fullName>
    </submittedName>
</protein>
<dbReference type="OrthoDB" id="2751344at2759"/>
<evidence type="ECO:0000313" key="3">
    <source>
        <dbReference type="Proteomes" id="UP000029665"/>
    </source>
</evidence>
<dbReference type="EMBL" id="CCBP010000113">
    <property type="protein sequence ID" value="CDO72510.1"/>
    <property type="molecule type" value="Genomic_DNA"/>
</dbReference>
<dbReference type="AlphaFoldDB" id="A0A060SDQ9"/>
<dbReference type="HOGENOM" id="CLU_1732406_0_0_1"/>
<name>A0A060SDQ9_PYCCI</name>
<feature type="region of interest" description="Disordered" evidence="1">
    <location>
        <begin position="125"/>
        <end position="151"/>
    </location>
</feature>
<feature type="compositionally biased region" description="Low complexity" evidence="1">
    <location>
        <begin position="46"/>
        <end position="73"/>
    </location>
</feature>
<feature type="compositionally biased region" description="Pro residues" evidence="1">
    <location>
        <begin position="74"/>
        <end position="84"/>
    </location>
</feature>
<comment type="caution">
    <text evidence="2">The sequence shown here is derived from an EMBL/GenBank/DDBJ whole genome shotgun (WGS) entry which is preliminary data.</text>
</comment>
<evidence type="ECO:0000313" key="2">
    <source>
        <dbReference type="EMBL" id="CDO72510.1"/>
    </source>
</evidence>
<proteinExistence type="predicted"/>
<sequence>MQSYSHPDVFFCPLYNPPGVSDPLASILSGETEEWPASTFSSPTTSRSASPFSVPSSPAYSTPPTSRENSLSPPTSPSPLPATPSSPSAHSEGSKKLQRYRRMCAKSGKPLLDFVAEVEGRRIVHEKRRQMKHSQTPRKSSSPLRPGSDRH</sequence>
<reference evidence="2" key="1">
    <citation type="submission" date="2014-01" db="EMBL/GenBank/DDBJ databases">
        <title>The genome of the white-rot fungus Pycnoporus cinnabarinus: a basidiomycete model with a versatile arsenal for lignocellulosic biomass breakdown.</title>
        <authorList>
            <person name="Levasseur A."/>
            <person name="Lomascolo A."/>
            <person name="Ruiz-Duenas F.J."/>
            <person name="Uzan E."/>
            <person name="Piumi F."/>
            <person name="Kues U."/>
            <person name="Ram A.F.J."/>
            <person name="Murat C."/>
            <person name="Haon M."/>
            <person name="Benoit I."/>
            <person name="Arfi Y."/>
            <person name="Chevret D."/>
            <person name="Drula E."/>
            <person name="Kwon M.J."/>
            <person name="Gouret P."/>
            <person name="Lesage-Meessen L."/>
            <person name="Lombard V."/>
            <person name="Mariette J."/>
            <person name="Noirot C."/>
            <person name="Park J."/>
            <person name="Patyshakuliyeva A."/>
            <person name="Wieneger R.A.B."/>
            <person name="Wosten H.A.B."/>
            <person name="Martin F."/>
            <person name="Coutinho P.M."/>
            <person name="de Vries R."/>
            <person name="Martinez A.T."/>
            <person name="Klopp C."/>
            <person name="Pontarotti P."/>
            <person name="Henrissat B."/>
            <person name="Record E."/>
        </authorList>
    </citation>
    <scope>NUCLEOTIDE SEQUENCE [LARGE SCALE GENOMIC DNA]</scope>
    <source>
        <strain evidence="2">BRFM137</strain>
    </source>
</reference>
<feature type="compositionally biased region" description="Basic residues" evidence="1">
    <location>
        <begin position="125"/>
        <end position="136"/>
    </location>
</feature>
<gene>
    <name evidence="2" type="ORF">BN946_scf184980.g51</name>
</gene>
<feature type="region of interest" description="Disordered" evidence="1">
    <location>
        <begin position="22"/>
        <end position="103"/>
    </location>
</feature>
<accession>A0A060SDQ9</accession>
<dbReference type="Proteomes" id="UP000029665">
    <property type="component" value="Unassembled WGS sequence"/>
</dbReference>
<organism evidence="2 3">
    <name type="scientific">Pycnoporus cinnabarinus</name>
    <name type="common">Cinnabar-red polypore</name>
    <name type="synonym">Trametes cinnabarina</name>
    <dbReference type="NCBI Taxonomy" id="5643"/>
    <lineage>
        <taxon>Eukaryota</taxon>
        <taxon>Fungi</taxon>
        <taxon>Dikarya</taxon>
        <taxon>Basidiomycota</taxon>
        <taxon>Agaricomycotina</taxon>
        <taxon>Agaricomycetes</taxon>
        <taxon>Polyporales</taxon>
        <taxon>Polyporaceae</taxon>
        <taxon>Trametes</taxon>
    </lineage>
</organism>
<dbReference type="OMA" id="YRRMCAK"/>
<keyword evidence="3" id="KW-1185">Reference proteome</keyword>